<reference evidence="3" key="2">
    <citation type="submission" date="2015-01" db="EMBL/GenBank/DDBJ databases">
        <title>Evolutionary Origins and Diversification of the Mycorrhizal Mutualists.</title>
        <authorList>
            <consortium name="DOE Joint Genome Institute"/>
            <consortium name="Mycorrhizal Genomics Consortium"/>
            <person name="Kohler A."/>
            <person name="Kuo A."/>
            <person name="Nagy L.G."/>
            <person name="Floudas D."/>
            <person name="Copeland A."/>
            <person name="Barry K.W."/>
            <person name="Cichocki N."/>
            <person name="Veneault-Fourrey C."/>
            <person name="LaButti K."/>
            <person name="Lindquist E.A."/>
            <person name="Lipzen A."/>
            <person name="Lundell T."/>
            <person name="Morin E."/>
            <person name="Murat C."/>
            <person name="Riley R."/>
            <person name="Ohm R."/>
            <person name="Sun H."/>
            <person name="Tunlid A."/>
            <person name="Henrissat B."/>
            <person name="Grigoriev I.V."/>
            <person name="Hibbett D.S."/>
            <person name="Martin F."/>
        </authorList>
    </citation>
    <scope>NUCLEOTIDE SEQUENCE [LARGE SCALE GENOMIC DNA]</scope>
    <source>
        <strain evidence="3">LaAM-08-1</strain>
    </source>
</reference>
<dbReference type="HOGENOM" id="CLU_1796784_0_0_1"/>
<sequence length="144" mass="16181">MYTVYGGITKLADGGDGRGRGGVDRRSNLCCSTFVAFVSVYHHHQEPTRHSDERRQAHQGRKITNPRQRWNHLASMIDNQDVLTISATYPTSRLSYGLEPSPSTYLCSPRTTSRGMICRIPFARIAYGLEPDKVDVFARLCSSM</sequence>
<evidence type="ECO:0000256" key="1">
    <source>
        <dbReference type="SAM" id="MobiDB-lite"/>
    </source>
</evidence>
<name>A0A0C9XQL0_9AGAR</name>
<evidence type="ECO:0000313" key="3">
    <source>
        <dbReference type="Proteomes" id="UP000054477"/>
    </source>
</evidence>
<dbReference type="Proteomes" id="UP000054477">
    <property type="component" value="Unassembled WGS sequence"/>
</dbReference>
<reference evidence="2 3" key="1">
    <citation type="submission" date="2014-04" db="EMBL/GenBank/DDBJ databases">
        <authorList>
            <consortium name="DOE Joint Genome Institute"/>
            <person name="Kuo A."/>
            <person name="Kohler A."/>
            <person name="Nagy L.G."/>
            <person name="Floudas D."/>
            <person name="Copeland A."/>
            <person name="Barry K.W."/>
            <person name="Cichocki N."/>
            <person name="Veneault-Fourrey C."/>
            <person name="LaButti K."/>
            <person name="Lindquist E.A."/>
            <person name="Lipzen A."/>
            <person name="Lundell T."/>
            <person name="Morin E."/>
            <person name="Murat C."/>
            <person name="Sun H."/>
            <person name="Tunlid A."/>
            <person name="Henrissat B."/>
            <person name="Grigoriev I.V."/>
            <person name="Hibbett D.S."/>
            <person name="Martin F."/>
            <person name="Nordberg H.P."/>
            <person name="Cantor M.N."/>
            <person name="Hua S.X."/>
        </authorList>
    </citation>
    <scope>NUCLEOTIDE SEQUENCE [LARGE SCALE GENOMIC DNA]</scope>
    <source>
        <strain evidence="2 3">LaAM-08-1</strain>
    </source>
</reference>
<organism evidence="2 3">
    <name type="scientific">Laccaria amethystina LaAM-08-1</name>
    <dbReference type="NCBI Taxonomy" id="1095629"/>
    <lineage>
        <taxon>Eukaryota</taxon>
        <taxon>Fungi</taxon>
        <taxon>Dikarya</taxon>
        <taxon>Basidiomycota</taxon>
        <taxon>Agaricomycotina</taxon>
        <taxon>Agaricomycetes</taxon>
        <taxon>Agaricomycetidae</taxon>
        <taxon>Agaricales</taxon>
        <taxon>Agaricineae</taxon>
        <taxon>Hydnangiaceae</taxon>
        <taxon>Laccaria</taxon>
    </lineage>
</organism>
<feature type="compositionally biased region" description="Basic and acidic residues" evidence="1">
    <location>
        <begin position="45"/>
        <end position="56"/>
    </location>
</feature>
<gene>
    <name evidence="2" type="ORF">K443DRAFT_650001</name>
</gene>
<evidence type="ECO:0000313" key="2">
    <source>
        <dbReference type="EMBL" id="KIK03939.1"/>
    </source>
</evidence>
<keyword evidence="3" id="KW-1185">Reference proteome</keyword>
<dbReference type="EMBL" id="KN838574">
    <property type="protein sequence ID" value="KIK03939.1"/>
    <property type="molecule type" value="Genomic_DNA"/>
</dbReference>
<feature type="region of interest" description="Disordered" evidence="1">
    <location>
        <begin position="45"/>
        <end position="65"/>
    </location>
</feature>
<proteinExistence type="predicted"/>
<dbReference type="AlphaFoldDB" id="A0A0C9XQL0"/>
<protein>
    <submittedName>
        <fullName evidence="2">Uncharacterized protein</fullName>
    </submittedName>
</protein>
<accession>A0A0C9XQL0</accession>